<accession>A0A7M7N9B8</accession>
<dbReference type="PRINTS" id="PR00401">
    <property type="entry name" value="SH2DOMAIN"/>
</dbReference>
<keyword evidence="7" id="KW-1185">Reference proteome</keyword>
<dbReference type="InterPro" id="IPR036860">
    <property type="entry name" value="SH2_dom_sf"/>
</dbReference>
<evidence type="ECO:0000313" key="7">
    <source>
        <dbReference type="Proteomes" id="UP000007110"/>
    </source>
</evidence>
<dbReference type="OMA" id="HIFKERD"/>
<dbReference type="Pfam" id="PF00017">
    <property type="entry name" value="SH2"/>
    <property type="match status" value="1"/>
</dbReference>
<evidence type="ECO:0008006" key="8">
    <source>
        <dbReference type="Google" id="ProtNLM"/>
    </source>
</evidence>
<feature type="domain" description="PH" evidence="5">
    <location>
        <begin position="17"/>
        <end position="113"/>
    </location>
</feature>
<feature type="region of interest" description="Disordered" evidence="3">
    <location>
        <begin position="141"/>
        <end position="179"/>
    </location>
</feature>
<proteinExistence type="predicted"/>
<dbReference type="Gene3D" id="2.30.29.30">
    <property type="entry name" value="Pleckstrin-homology domain (PH domain)/Phosphotyrosine-binding domain (PTB)"/>
    <property type="match status" value="1"/>
</dbReference>
<dbReference type="RefSeq" id="XP_030833154.1">
    <property type="nucleotide sequence ID" value="XM_030977294.1"/>
</dbReference>
<dbReference type="SUPFAM" id="SSF55550">
    <property type="entry name" value="SH2 domain"/>
    <property type="match status" value="1"/>
</dbReference>
<protein>
    <recommendedName>
        <fullName evidence="8">SH2 domain-containing protein</fullName>
    </recommendedName>
</protein>
<feature type="region of interest" description="Disordered" evidence="3">
    <location>
        <begin position="316"/>
        <end position="453"/>
    </location>
</feature>
<dbReference type="InterPro" id="IPR001849">
    <property type="entry name" value="PH_domain"/>
</dbReference>
<reference evidence="7" key="1">
    <citation type="submission" date="2015-02" db="EMBL/GenBank/DDBJ databases">
        <title>Genome sequencing for Strongylocentrotus purpuratus.</title>
        <authorList>
            <person name="Murali S."/>
            <person name="Liu Y."/>
            <person name="Vee V."/>
            <person name="English A."/>
            <person name="Wang M."/>
            <person name="Skinner E."/>
            <person name="Han Y."/>
            <person name="Muzny D.M."/>
            <person name="Worley K.C."/>
            <person name="Gibbs R.A."/>
        </authorList>
    </citation>
    <scope>NUCLEOTIDE SEQUENCE</scope>
</reference>
<evidence type="ECO:0000313" key="6">
    <source>
        <dbReference type="EnsemblMetazoa" id="XP_030833154"/>
    </source>
</evidence>
<dbReference type="FunCoup" id="A0A7M7N9B8">
    <property type="interactions" value="809"/>
</dbReference>
<dbReference type="EnsemblMetazoa" id="XM_030977294">
    <property type="protein sequence ID" value="XP_030833154"/>
    <property type="gene ID" value="LOC581450"/>
</dbReference>
<dbReference type="InParanoid" id="A0A7M7N9B8"/>
<dbReference type="PROSITE" id="PS50003">
    <property type="entry name" value="PH_DOMAIN"/>
    <property type="match status" value="1"/>
</dbReference>
<evidence type="ECO:0000259" key="5">
    <source>
        <dbReference type="PROSITE" id="PS50003"/>
    </source>
</evidence>
<feature type="compositionally biased region" description="Polar residues" evidence="3">
    <location>
        <begin position="373"/>
        <end position="387"/>
    </location>
</feature>
<keyword evidence="1 2" id="KW-0727">SH2 domain</keyword>
<evidence type="ECO:0000256" key="1">
    <source>
        <dbReference type="ARBA" id="ARBA00022999"/>
    </source>
</evidence>
<dbReference type="OrthoDB" id="6086001at2759"/>
<evidence type="ECO:0000256" key="2">
    <source>
        <dbReference type="PROSITE-ProRule" id="PRU00191"/>
    </source>
</evidence>
<dbReference type="Gene3D" id="3.30.505.10">
    <property type="entry name" value="SH2 domain"/>
    <property type="match status" value="1"/>
</dbReference>
<dbReference type="Proteomes" id="UP000007110">
    <property type="component" value="Unassembled WGS sequence"/>
</dbReference>
<organism evidence="6 7">
    <name type="scientific">Strongylocentrotus purpuratus</name>
    <name type="common">Purple sea urchin</name>
    <dbReference type="NCBI Taxonomy" id="7668"/>
    <lineage>
        <taxon>Eukaryota</taxon>
        <taxon>Metazoa</taxon>
        <taxon>Echinodermata</taxon>
        <taxon>Eleutherozoa</taxon>
        <taxon>Echinozoa</taxon>
        <taxon>Echinoidea</taxon>
        <taxon>Euechinoidea</taxon>
        <taxon>Echinacea</taxon>
        <taxon>Camarodonta</taxon>
        <taxon>Echinidea</taxon>
        <taxon>Strongylocentrotidae</taxon>
        <taxon>Strongylocentrotus</taxon>
    </lineage>
</organism>
<dbReference type="SUPFAM" id="SSF50729">
    <property type="entry name" value="PH domain-like"/>
    <property type="match status" value="1"/>
</dbReference>
<dbReference type="InterPro" id="IPR000980">
    <property type="entry name" value="SH2"/>
</dbReference>
<dbReference type="PROSITE" id="PS50001">
    <property type="entry name" value="SH2"/>
    <property type="match status" value="1"/>
</dbReference>
<feature type="compositionally biased region" description="Polar residues" evidence="3">
    <location>
        <begin position="342"/>
        <end position="351"/>
    </location>
</feature>
<feature type="region of interest" description="Disordered" evidence="3">
    <location>
        <begin position="485"/>
        <end position="518"/>
    </location>
</feature>
<dbReference type="KEGG" id="spu:581450"/>
<dbReference type="PANTHER" id="PTHR16186">
    <property type="entry name" value="SIGNAL-TRANSDUCING ADAPTOR PROTEIN-RELATED"/>
    <property type="match status" value="1"/>
</dbReference>
<dbReference type="SMART" id="SM00252">
    <property type="entry name" value="SH2"/>
    <property type="match status" value="1"/>
</dbReference>
<feature type="domain" description="SH2" evidence="4">
    <location>
        <begin position="206"/>
        <end position="316"/>
    </location>
</feature>
<evidence type="ECO:0000256" key="3">
    <source>
        <dbReference type="SAM" id="MobiDB-lite"/>
    </source>
</evidence>
<feature type="compositionally biased region" description="Basic and acidic residues" evidence="3">
    <location>
        <begin position="486"/>
        <end position="501"/>
    </location>
</feature>
<reference evidence="6" key="2">
    <citation type="submission" date="2021-01" db="UniProtKB">
        <authorList>
            <consortium name="EnsemblMetazoa"/>
        </authorList>
    </citation>
    <scope>IDENTIFICATION</scope>
</reference>
<evidence type="ECO:0000259" key="4">
    <source>
        <dbReference type="PROSITE" id="PS50001"/>
    </source>
</evidence>
<name>A0A7M7N9B8_STRPU</name>
<dbReference type="GeneID" id="581450"/>
<dbReference type="InterPro" id="IPR039111">
    <property type="entry name" value="STAP1/STAP2"/>
</dbReference>
<dbReference type="CDD" id="cd00173">
    <property type="entry name" value="SH2"/>
    <property type="match status" value="1"/>
</dbReference>
<dbReference type="GO" id="GO:0035591">
    <property type="term" value="F:signaling adaptor activity"/>
    <property type="evidence" value="ECO:0007669"/>
    <property type="project" value="InterPro"/>
</dbReference>
<dbReference type="PANTHER" id="PTHR16186:SF9">
    <property type="entry name" value="SH2 DOMAIN-CONTAINING PROTEIN"/>
    <property type="match status" value="1"/>
</dbReference>
<dbReference type="InterPro" id="IPR011993">
    <property type="entry name" value="PH-like_dom_sf"/>
</dbReference>
<dbReference type="AlphaFoldDB" id="A0A7M7N9B8"/>
<sequence length="576" mass="65052">MSTLNAIDHRLAYWQNYKYYEGHLFVKVQRVGYEKRWMVLLGNEIHIYTTKIPQRDQGSAKPIQHYPLHPSISITIDSDFKMHIKCELWTIRAQATSNEERENWRIRIHTIARGETPDQGRLLPGQQELLADILQKETVRKLNPGKPVGPPRRGSLPGLHLPPHQPSPGRRRVSSFNDGQGQVTDNSYYKFLPEDIAYSQMLPPVWFFGKISRAKAEEILHLSTSHGDLLLRESEAHPGQYTLSVRQDTDNKSLIRHYMFKKNPFGFTLLIEDKPPVLASMYELMWFFIQESGGHLLPIQKDPNLPSTIYDIRFPSAQYKDPANGETSSKPDRGMMRKSASLDDNTMSRNSVLEEEENDYLVPDIVSPRGRHPSSTINRSPLMSVSESFDAPDDTYSPADDDVPLREAPRPPQLAGQHHPYSTNPNPSPSPSHHHRRSDVPLPSPPGDSLNLTTGYVKMKSFHSAPALHQVRRHDDVGYINMKKQSSLDEGSHGDGARGDGKSLTPPPLPRKSRSHHGYCTHLKSVPEELAEAGFTSPVVQHLKSPLRPTNSCPASNVGELQKAFKRFGLREESST</sequence>
<dbReference type="SMART" id="SM00233">
    <property type="entry name" value="PH"/>
    <property type="match status" value="1"/>
</dbReference>